<evidence type="ECO:0000256" key="1">
    <source>
        <dbReference type="ARBA" id="ARBA00022676"/>
    </source>
</evidence>
<proteinExistence type="predicted"/>
<reference evidence="3 4" key="1">
    <citation type="journal article" date="2013" name="BMC Genomics">
        <title>The miniature genome of a carnivorous plant Genlisea aurea contains a low number of genes and short non-coding sequences.</title>
        <authorList>
            <person name="Leushkin E.V."/>
            <person name="Sutormin R.A."/>
            <person name="Nabieva E.R."/>
            <person name="Penin A.A."/>
            <person name="Kondrashov A.S."/>
            <person name="Logacheva M.D."/>
        </authorList>
    </citation>
    <scope>NUCLEOTIDE SEQUENCE [LARGE SCALE GENOMIC DNA]</scope>
</reference>
<evidence type="ECO:0000313" key="3">
    <source>
        <dbReference type="EMBL" id="EPS67468.1"/>
    </source>
</evidence>
<organism evidence="3 4">
    <name type="scientific">Genlisea aurea</name>
    <dbReference type="NCBI Taxonomy" id="192259"/>
    <lineage>
        <taxon>Eukaryota</taxon>
        <taxon>Viridiplantae</taxon>
        <taxon>Streptophyta</taxon>
        <taxon>Embryophyta</taxon>
        <taxon>Tracheophyta</taxon>
        <taxon>Spermatophyta</taxon>
        <taxon>Magnoliopsida</taxon>
        <taxon>eudicotyledons</taxon>
        <taxon>Gunneridae</taxon>
        <taxon>Pentapetalae</taxon>
        <taxon>asterids</taxon>
        <taxon>lamiids</taxon>
        <taxon>Lamiales</taxon>
        <taxon>Lentibulariaceae</taxon>
        <taxon>Genlisea</taxon>
    </lineage>
</organism>
<dbReference type="EMBL" id="AUSU01003101">
    <property type="protein sequence ID" value="EPS67468.1"/>
    <property type="molecule type" value="Genomic_DNA"/>
</dbReference>
<evidence type="ECO:0000313" key="4">
    <source>
        <dbReference type="Proteomes" id="UP000015453"/>
    </source>
</evidence>
<gene>
    <name evidence="3" type="ORF">M569_07310</name>
</gene>
<dbReference type="OrthoDB" id="2013632at2759"/>
<keyword evidence="4" id="KW-1185">Reference proteome</keyword>
<dbReference type="Gene3D" id="3.40.1030.10">
    <property type="entry name" value="Nucleoside phosphorylase/phosphoribosyltransferase catalytic domain"/>
    <property type="match status" value="1"/>
</dbReference>
<sequence length="65" mass="6886">MIDHLLGCDGAGDVSVAMERAREAIDSGEALKKLMAYVKKSNSVAKKRVHGVQLPTSSSISSLVE</sequence>
<dbReference type="Proteomes" id="UP000015453">
    <property type="component" value="Unassembled WGS sequence"/>
</dbReference>
<comment type="caution">
    <text evidence="3">The sequence shown here is derived from an EMBL/GenBank/DDBJ whole genome shotgun (WGS) entry which is preliminary data.</text>
</comment>
<name>S8DWB7_9LAMI</name>
<protein>
    <submittedName>
        <fullName evidence="3">Uncharacterized protein</fullName>
    </submittedName>
</protein>
<accession>S8DWB7</accession>
<keyword evidence="1" id="KW-0328">Glycosyltransferase</keyword>
<dbReference type="SUPFAM" id="SSF52418">
    <property type="entry name" value="Nucleoside phosphorylase/phosphoribosyltransferase catalytic domain"/>
    <property type="match status" value="1"/>
</dbReference>
<dbReference type="AlphaFoldDB" id="S8DWB7"/>
<keyword evidence="2" id="KW-0808">Transferase</keyword>
<dbReference type="GO" id="GO:0016757">
    <property type="term" value="F:glycosyltransferase activity"/>
    <property type="evidence" value="ECO:0007669"/>
    <property type="project" value="UniProtKB-KW"/>
</dbReference>
<evidence type="ECO:0000256" key="2">
    <source>
        <dbReference type="ARBA" id="ARBA00022679"/>
    </source>
</evidence>
<dbReference type="InterPro" id="IPR035902">
    <property type="entry name" value="Nuc_phospho_transferase"/>
</dbReference>